<keyword evidence="6" id="KW-1185">Reference proteome</keyword>
<gene>
    <name evidence="5" type="ORF">SLNWT_0964</name>
</gene>
<sequence>MPEDPWGTRPPAPALLHPGAGPHEGPVPREPEVVAVNGWMVTGAGGMLGSELCALLRARRQPVLAFSHGDLDLADGYAVRMAMERARPRVVVNCAAYTDVDGAESSEAAALRVNGDAVRRLAQACAATGARLLHLSTDYVFDGQAEAPWPEEARPAPRTAYGRSKLAGEQAVLTELPHSGTVVRTAWLYGAHGRNFVATMKEKAAAGEAVRVVDDQHGQPTWARDVSQRLYELGELQVSRAAGIFHATSAGRTTWYEFAREIYRLAGADPALVRPLSSEDLDRVAPRPANSVLGHGRWAAAGLAPLRPWPEALAEAFSGIGTPLATR</sequence>
<dbReference type="PANTHER" id="PTHR10491">
    <property type="entry name" value="DTDP-4-DEHYDRORHAMNOSE REDUCTASE"/>
    <property type="match status" value="1"/>
</dbReference>
<keyword evidence="2" id="KW-0521">NADP</keyword>
<organism evidence="5 6">
    <name type="scientific">Streptomyces albus (strain ATCC 21838 / DSM 41398 / FERM P-419 / JCM 4703 / NBRC 107858)</name>
    <dbReference type="NCBI Taxonomy" id="1081613"/>
    <lineage>
        <taxon>Bacteria</taxon>
        <taxon>Bacillati</taxon>
        <taxon>Actinomycetota</taxon>
        <taxon>Actinomycetes</taxon>
        <taxon>Kitasatosporales</taxon>
        <taxon>Streptomycetaceae</taxon>
        <taxon>Streptomyces</taxon>
    </lineage>
</organism>
<dbReference type="Gene3D" id="3.40.50.720">
    <property type="entry name" value="NAD(P)-binding Rossmann-like Domain"/>
    <property type="match status" value="1"/>
</dbReference>
<dbReference type="InterPro" id="IPR036291">
    <property type="entry name" value="NAD(P)-bd_dom_sf"/>
</dbReference>
<dbReference type="UniPathway" id="UPA00124"/>
<dbReference type="SUPFAM" id="SSF51735">
    <property type="entry name" value="NAD(P)-binding Rossmann-fold domains"/>
    <property type="match status" value="1"/>
</dbReference>
<dbReference type="EC" id="1.1.1.133" evidence="2"/>
<feature type="domain" description="RmlD-like substrate binding" evidence="4">
    <location>
        <begin position="40"/>
        <end position="317"/>
    </location>
</feature>
<dbReference type="GO" id="GO:0019305">
    <property type="term" value="P:dTDP-rhamnose biosynthetic process"/>
    <property type="evidence" value="ECO:0007669"/>
    <property type="project" value="UniProtKB-UniPathway"/>
</dbReference>
<name>A0A0B5EQ02_STRA4</name>
<dbReference type="KEGG" id="sals:SLNWT_0964"/>
<comment type="function">
    <text evidence="2">Catalyzes the reduction of dTDP-6-deoxy-L-lyxo-4-hexulose to yield dTDP-L-rhamnose.</text>
</comment>
<comment type="pathway">
    <text evidence="2">Carbohydrate biosynthesis; dTDP-L-rhamnose biosynthesis.</text>
</comment>
<dbReference type="GO" id="GO:0005829">
    <property type="term" value="C:cytosol"/>
    <property type="evidence" value="ECO:0007669"/>
    <property type="project" value="TreeGrafter"/>
</dbReference>
<dbReference type="NCBIfam" id="TIGR01214">
    <property type="entry name" value="rmlD"/>
    <property type="match status" value="1"/>
</dbReference>
<dbReference type="AlphaFoldDB" id="A0A0B5EQ02"/>
<evidence type="ECO:0000256" key="1">
    <source>
        <dbReference type="ARBA" id="ARBA00010944"/>
    </source>
</evidence>
<dbReference type="GO" id="GO:0008831">
    <property type="term" value="F:dTDP-4-dehydrorhamnose reductase activity"/>
    <property type="evidence" value="ECO:0007669"/>
    <property type="project" value="UniProtKB-EC"/>
</dbReference>
<dbReference type="PANTHER" id="PTHR10491:SF4">
    <property type="entry name" value="METHIONINE ADENOSYLTRANSFERASE 2 SUBUNIT BETA"/>
    <property type="match status" value="1"/>
</dbReference>
<evidence type="ECO:0000259" key="4">
    <source>
        <dbReference type="Pfam" id="PF04321"/>
    </source>
</evidence>
<dbReference type="InterPro" id="IPR005913">
    <property type="entry name" value="dTDP_dehydrorham_reduct"/>
</dbReference>
<dbReference type="EMBL" id="CP010519">
    <property type="protein sequence ID" value="AJE81340.1"/>
    <property type="molecule type" value="Genomic_DNA"/>
</dbReference>
<accession>A0A0B5EQ02</accession>
<evidence type="ECO:0000256" key="3">
    <source>
        <dbReference type="SAM" id="MobiDB-lite"/>
    </source>
</evidence>
<dbReference type="CDD" id="cd05254">
    <property type="entry name" value="dTDP_HR_like_SDR_e"/>
    <property type="match status" value="1"/>
</dbReference>
<keyword evidence="2" id="KW-0560">Oxidoreductase</keyword>
<feature type="region of interest" description="Disordered" evidence="3">
    <location>
        <begin position="1"/>
        <end position="29"/>
    </location>
</feature>
<reference evidence="5 6" key="1">
    <citation type="submission" date="2015-01" db="EMBL/GenBank/DDBJ databases">
        <title>Enhanced salinomycin production by adjusting the supply of polyketide extender units in Streptomyce albus DSM 41398.</title>
        <authorList>
            <person name="Lu C."/>
        </authorList>
    </citation>
    <scope>NUCLEOTIDE SEQUENCE [LARGE SCALE GENOMIC DNA]</scope>
    <source>
        <strain evidence="6">ATCC 21838 / DSM 41398 / FERM P-419 / JCM 4703 / NBRC 107858</strain>
    </source>
</reference>
<evidence type="ECO:0000313" key="6">
    <source>
        <dbReference type="Proteomes" id="UP000031523"/>
    </source>
</evidence>
<comment type="similarity">
    <text evidence="1 2">Belongs to the dTDP-4-dehydrorhamnose reductase family.</text>
</comment>
<protein>
    <recommendedName>
        <fullName evidence="2">dTDP-4-dehydrorhamnose reductase</fullName>
        <ecNumber evidence="2">1.1.1.133</ecNumber>
    </recommendedName>
</protein>
<dbReference type="Pfam" id="PF04321">
    <property type="entry name" value="RmlD_sub_bind"/>
    <property type="match status" value="1"/>
</dbReference>
<evidence type="ECO:0000256" key="2">
    <source>
        <dbReference type="RuleBase" id="RU364082"/>
    </source>
</evidence>
<dbReference type="InterPro" id="IPR029903">
    <property type="entry name" value="RmlD-like-bd"/>
</dbReference>
<evidence type="ECO:0000313" key="5">
    <source>
        <dbReference type="EMBL" id="AJE81340.1"/>
    </source>
</evidence>
<dbReference type="Gene3D" id="3.90.25.10">
    <property type="entry name" value="UDP-galactose 4-epimerase, domain 1"/>
    <property type="match status" value="1"/>
</dbReference>
<dbReference type="Proteomes" id="UP000031523">
    <property type="component" value="Chromosome"/>
</dbReference>
<feature type="compositionally biased region" description="Low complexity" evidence="3">
    <location>
        <begin position="14"/>
        <end position="23"/>
    </location>
</feature>
<proteinExistence type="inferred from homology"/>